<dbReference type="Proteomes" id="UP001642540">
    <property type="component" value="Unassembled WGS sequence"/>
</dbReference>
<evidence type="ECO:0000256" key="3">
    <source>
        <dbReference type="ARBA" id="ARBA00022964"/>
    </source>
</evidence>
<dbReference type="EMBL" id="CAXLJM020000122">
    <property type="protein sequence ID" value="CAL8138264.1"/>
    <property type="molecule type" value="Genomic_DNA"/>
</dbReference>
<evidence type="ECO:0000256" key="4">
    <source>
        <dbReference type="ARBA" id="ARBA00023002"/>
    </source>
</evidence>
<organism evidence="7 8">
    <name type="scientific">Orchesella dallaii</name>
    <dbReference type="NCBI Taxonomy" id="48710"/>
    <lineage>
        <taxon>Eukaryota</taxon>
        <taxon>Metazoa</taxon>
        <taxon>Ecdysozoa</taxon>
        <taxon>Arthropoda</taxon>
        <taxon>Hexapoda</taxon>
        <taxon>Collembola</taxon>
        <taxon>Entomobryomorpha</taxon>
        <taxon>Entomobryoidea</taxon>
        <taxon>Orchesellidae</taxon>
        <taxon>Orchesellinae</taxon>
        <taxon>Orchesella</taxon>
    </lineage>
</organism>
<dbReference type="Pfam" id="PF10637">
    <property type="entry name" value="Ofd1_CTDD"/>
    <property type="match status" value="1"/>
</dbReference>
<comment type="caution">
    <text evidence="7">The sequence shown here is derived from an EMBL/GenBank/DDBJ whole genome shotgun (WGS) entry which is preliminary data.</text>
</comment>
<evidence type="ECO:0000256" key="5">
    <source>
        <dbReference type="SAM" id="MobiDB-lite"/>
    </source>
</evidence>
<dbReference type="SMART" id="SM00702">
    <property type="entry name" value="P4Hc"/>
    <property type="match status" value="1"/>
</dbReference>
<feature type="region of interest" description="Disordered" evidence="5">
    <location>
        <begin position="1"/>
        <end position="56"/>
    </location>
</feature>
<evidence type="ECO:0000313" key="8">
    <source>
        <dbReference type="Proteomes" id="UP001642540"/>
    </source>
</evidence>
<evidence type="ECO:0000256" key="2">
    <source>
        <dbReference type="ARBA" id="ARBA00022896"/>
    </source>
</evidence>
<accession>A0ABP1RXU6</accession>
<dbReference type="Pfam" id="PF13661">
    <property type="entry name" value="2OG-FeII_Oxy_4"/>
    <property type="match status" value="1"/>
</dbReference>
<evidence type="ECO:0000313" key="7">
    <source>
        <dbReference type="EMBL" id="CAL8138264.1"/>
    </source>
</evidence>
<dbReference type="InterPro" id="IPR039558">
    <property type="entry name" value="TPA1/OFD1_N"/>
</dbReference>
<dbReference type="InterPro" id="IPR051842">
    <property type="entry name" value="uS12_prolyl_hydroxylase"/>
</dbReference>
<dbReference type="InterPro" id="IPR019601">
    <property type="entry name" value="Oxoglutarate/Fe-dep_Oase_C"/>
</dbReference>
<evidence type="ECO:0000256" key="1">
    <source>
        <dbReference type="ARBA" id="ARBA00001961"/>
    </source>
</evidence>
<gene>
    <name evidence="7" type="ORF">ODALV1_LOCUS27291</name>
</gene>
<keyword evidence="3" id="KW-0223">Dioxygenase</keyword>
<reference evidence="7 8" key="1">
    <citation type="submission" date="2024-08" db="EMBL/GenBank/DDBJ databases">
        <authorList>
            <person name="Cucini C."/>
            <person name="Frati F."/>
        </authorList>
    </citation>
    <scope>NUCLEOTIDE SEQUENCE [LARGE SCALE GENOMIC DNA]</scope>
</reference>
<dbReference type="PANTHER" id="PTHR12117">
    <property type="entry name" value="HISTONE ACETYLTRANSFERASE COMPLEX"/>
    <property type="match status" value="1"/>
</dbReference>
<name>A0ABP1RXU6_9HEXA</name>
<evidence type="ECO:0000259" key="6">
    <source>
        <dbReference type="SMART" id="SM00702"/>
    </source>
</evidence>
<dbReference type="PANTHER" id="PTHR12117:SF0">
    <property type="entry name" value="PROLYL 3-HYDROXYLASE OGFOD1"/>
    <property type="match status" value="1"/>
</dbReference>
<protein>
    <recommendedName>
        <fullName evidence="6">Prolyl 4-hydroxylase alpha subunit domain-containing protein</fullName>
    </recommendedName>
</protein>
<feature type="domain" description="Prolyl 4-hydroxylase alpha subunit" evidence="6">
    <location>
        <begin position="100"/>
        <end position="276"/>
    </location>
</feature>
<keyword evidence="8" id="KW-1185">Reference proteome</keyword>
<sequence>MSSNDECPNVTKKLKLDNGEELATRNGVGKSSLSSTKSSSVEKENGSVASPTPKTVRKSIDANPLFCDSSEEKLGEIRKIWDERNDFSDESLKIQQKPFRHGEIRDFVKNREFVDEFRKLFSKIEFQEKASDLFQFKQSGDLNSVVDPSVYTINEYLTMKILPFLKKITGLPLNQTIDMFLSIYTQSDFLLCHDDELDSRRIAFIWYLSEEWSEEYGGTLDLYSATDNMHPDVIVKKLLPEFNKFVFFEVGATSFHQVSEVLKEGRSRQALSGWFYGNPLPRSPVEFPVENSNNVLESVQSYKGVLQKFCAEMYLNQEIYSEINEQLSEESEVLVPGFLRDDVYESICKTIVEMDVTNSSFSTRGPANISNYQVALEGPPEIKDVSPSDNSNSPNIESLRRLFYSHEFLSFMEKITEFPFTTNETTKVVSSLQKYSHGSYSLLKAGGAKQTGVTNQTEQDVVEEEEEPNLVDVMFFFANKWDDDRGGVLIYSTSDGEQLITVPPEGNCLAVVVRSSTVNSYVNYVNCLAKDDVYFVFKMTFAFDGSI</sequence>
<keyword evidence="4" id="KW-0560">Oxidoreductase</keyword>
<dbReference type="InterPro" id="IPR006620">
    <property type="entry name" value="Pro_4_hyd_alph"/>
</dbReference>
<dbReference type="Gene3D" id="2.60.120.620">
    <property type="entry name" value="q2cbj1_9rhob like domain"/>
    <property type="match status" value="2"/>
</dbReference>
<keyword evidence="2" id="KW-0847">Vitamin C</keyword>
<proteinExistence type="predicted"/>
<comment type="cofactor">
    <cofactor evidence="1">
        <name>L-ascorbate</name>
        <dbReference type="ChEBI" id="CHEBI:38290"/>
    </cofactor>
</comment>
<feature type="compositionally biased region" description="Low complexity" evidence="5">
    <location>
        <begin position="30"/>
        <end position="39"/>
    </location>
</feature>